<organism evidence="1 2">
    <name type="scientific">Prevotella communis</name>
    <dbReference type="NCBI Taxonomy" id="2913614"/>
    <lineage>
        <taxon>Bacteria</taxon>
        <taxon>Pseudomonadati</taxon>
        <taxon>Bacteroidota</taxon>
        <taxon>Bacteroidia</taxon>
        <taxon>Bacteroidales</taxon>
        <taxon>Prevotellaceae</taxon>
        <taxon>Prevotella</taxon>
    </lineage>
</organism>
<sequence>MKRAEEIQNLQSLKGDTYFADFFGEHDIDQMCENIKNDFGLELGCNFYQKAEIYQKQVKDTEKKAKEQKENFVRGLIDDFDGHIPSEIYDRLEDAVGKLFIINWKRQQEYPLTEAEIDWLVTVANKK</sequence>
<protein>
    <submittedName>
        <fullName evidence="1">Uncharacterized protein</fullName>
    </submittedName>
</protein>
<reference evidence="2" key="1">
    <citation type="submission" date="2016-10" db="EMBL/GenBank/DDBJ databases">
        <authorList>
            <person name="de Groot N.N."/>
        </authorList>
    </citation>
    <scope>NUCLEOTIDE SEQUENCE [LARGE SCALE GENOMIC DNA]</scope>
    <source>
        <strain evidence="2">BP1-145</strain>
    </source>
</reference>
<dbReference type="EMBL" id="FNIW01000010">
    <property type="protein sequence ID" value="SDO13009.1"/>
    <property type="molecule type" value="Genomic_DNA"/>
</dbReference>
<gene>
    <name evidence="1" type="ORF">SAMN04487900_11075</name>
</gene>
<evidence type="ECO:0000313" key="1">
    <source>
        <dbReference type="EMBL" id="SDO13009.1"/>
    </source>
</evidence>
<name>A0A1H0H1I2_9BACT</name>
<dbReference type="RefSeq" id="WP_091853575.1">
    <property type="nucleotide sequence ID" value="NZ_FNIW01000010.1"/>
</dbReference>
<dbReference type="OrthoDB" id="1081937at2"/>
<comment type="caution">
    <text evidence="1">The sequence shown here is derived from an EMBL/GenBank/DDBJ whole genome shotgun (WGS) entry which is preliminary data.</text>
</comment>
<evidence type="ECO:0000313" key="2">
    <source>
        <dbReference type="Proteomes" id="UP000199134"/>
    </source>
</evidence>
<proteinExistence type="predicted"/>
<accession>A0A1H0H1I2</accession>
<dbReference type="Proteomes" id="UP000199134">
    <property type="component" value="Unassembled WGS sequence"/>
</dbReference>
<dbReference type="AlphaFoldDB" id="A0A1H0H1I2"/>